<dbReference type="InterPro" id="IPR007317">
    <property type="entry name" value="GET4"/>
</dbReference>
<evidence type="ECO:0000313" key="3">
    <source>
        <dbReference type="Proteomes" id="UP001153076"/>
    </source>
</evidence>
<evidence type="ECO:0000313" key="2">
    <source>
        <dbReference type="EMBL" id="KAJ8442996.1"/>
    </source>
</evidence>
<evidence type="ECO:0008006" key="4">
    <source>
        <dbReference type="Google" id="ProtNLM"/>
    </source>
</evidence>
<dbReference type="Pfam" id="PF04190">
    <property type="entry name" value="GET4"/>
    <property type="match status" value="2"/>
</dbReference>
<dbReference type="InterPro" id="IPR011990">
    <property type="entry name" value="TPR-like_helical_dom_sf"/>
</dbReference>
<dbReference type="Proteomes" id="UP001153076">
    <property type="component" value="Unassembled WGS sequence"/>
</dbReference>
<protein>
    <recommendedName>
        <fullName evidence="4">Golgi to ER traffic protein 4 homolog</fullName>
    </recommendedName>
</protein>
<dbReference type="Gene3D" id="1.25.40.10">
    <property type="entry name" value="Tetratricopeptide repeat domain"/>
    <property type="match status" value="2"/>
</dbReference>
<proteinExistence type="inferred from homology"/>
<keyword evidence="3" id="KW-1185">Reference proteome</keyword>
<dbReference type="EMBL" id="JAKOGI010000130">
    <property type="protein sequence ID" value="KAJ8442996.1"/>
    <property type="molecule type" value="Genomic_DNA"/>
</dbReference>
<reference evidence="2" key="1">
    <citation type="submission" date="2022-04" db="EMBL/GenBank/DDBJ databases">
        <title>Carnegiea gigantea Genome sequencing and assembly v2.</title>
        <authorList>
            <person name="Copetti D."/>
            <person name="Sanderson M.J."/>
            <person name="Burquez A."/>
            <person name="Wojciechowski M.F."/>
        </authorList>
    </citation>
    <scope>NUCLEOTIDE SEQUENCE</scope>
    <source>
        <strain evidence="2">SGP5-SGP5p</strain>
        <tissue evidence="2">Aerial part</tissue>
    </source>
</reference>
<sequence>MSRERPRRAALPPAQENIEKFEKVINEGNYYGAQQMYKSISVRYVSAERYSEALDILESGALLQLKNDQVTCGAELAMMFVDTLVKGKLPYSDEILNHLRKIYEAFPRNAVPDHVEDDADMQKLSEALGAAKVRIEGCSSFLKAAIKWSAEFGADKNGTPELHDMLAEYISSESPEACYPGEDDLAIARAVLLYLALGDMKDANYLLDEVKKQVESKGHEFPSSDLIQFIKYLLQTLERDALALFQVLTQNYKSSIDRDPGFKELLDEIALKFYGVRRQTPMQGMFGDIFKMMGDMPM</sequence>
<organism evidence="2 3">
    <name type="scientific">Carnegiea gigantea</name>
    <dbReference type="NCBI Taxonomy" id="171969"/>
    <lineage>
        <taxon>Eukaryota</taxon>
        <taxon>Viridiplantae</taxon>
        <taxon>Streptophyta</taxon>
        <taxon>Embryophyta</taxon>
        <taxon>Tracheophyta</taxon>
        <taxon>Spermatophyta</taxon>
        <taxon>Magnoliopsida</taxon>
        <taxon>eudicotyledons</taxon>
        <taxon>Gunneridae</taxon>
        <taxon>Pentapetalae</taxon>
        <taxon>Caryophyllales</taxon>
        <taxon>Cactineae</taxon>
        <taxon>Cactaceae</taxon>
        <taxon>Cactoideae</taxon>
        <taxon>Echinocereeae</taxon>
        <taxon>Carnegiea</taxon>
    </lineage>
</organism>
<dbReference type="GO" id="GO:0045048">
    <property type="term" value="P:protein insertion into ER membrane"/>
    <property type="evidence" value="ECO:0007669"/>
    <property type="project" value="InterPro"/>
</dbReference>
<comment type="caution">
    <text evidence="2">The sequence shown here is derived from an EMBL/GenBank/DDBJ whole genome shotgun (WGS) entry which is preliminary data.</text>
</comment>
<dbReference type="AlphaFoldDB" id="A0A9Q1QIQ1"/>
<evidence type="ECO:0000256" key="1">
    <source>
        <dbReference type="ARBA" id="ARBA00005351"/>
    </source>
</evidence>
<gene>
    <name evidence="2" type="ORF">Cgig2_014518</name>
</gene>
<name>A0A9Q1QIQ1_9CARY</name>
<dbReference type="PANTHER" id="PTHR12875">
    <property type="entry name" value="GOLGI TO ER TRAFFIC PROTEIN 4 HOMOLOG"/>
    <property type="match status" value="1"/>
</dbReference>
<accession>A0A9Q1QIQ1</accession>
<dbReference type="OrthoDB" id="10252405at2759"/>
<comment type="similarity">
    <text evidence="1">Belongs to the GET4 family.</text>
</comment>
<dbReference type="PANTHER" id="PTHR12875:SF0">
    <property type="entry name" value="GOLGI TO ER TRAFFIC PROTEIN 4 HOMOLOG"/>
    <property type="match status" value="1"/>
</dbReference>
<dbReference type="GO" id="GO:0005829">
    <property type="term" value="C:cytosol"/>
    <property type="evidence" value="ECO:0007669"/>
    <property type="project" value="TreeGrafter"/>
</dbReference>